<evidence type="ECO:0000256" key="1">
    <source>
        <dbReference type="SAM" id="MobiDB-lite"/>
    </source>
</evidence>
<organism evidence="2 3">
    <name type="scientific">Caerostris extrusa</name>
    <name type="common">Bark spider</name>
    <name type="synonym">Caerostris bankana</name>
    <dbReference type="NCBI Taxonomy" id="172846"/>
    <lineage>
        <taxon>Eukaryota</taxon>
        <taxon>Metazoa</taxon>
        <taxon>Ecdysozoa</taxon>
        <taxon>Arthropoda</taxon>
        <taxon>Chelicerata</taxon>
        <taxon>Arachnida</taxon>
        <taxon>Araneae</taxon>
        <taxon>Araneomorphae</taxon>
        <taxon>Entelegynae</taxon>
        <taxon>Araneoidea</taxon>
        <taxon>Araneidae</taxon>
        <taxon>Caerostris</taxon>
    </lineage>
</organism>
<comment type="caution">
    <text evidence="2">The sequence shown here is derived from an EMBL/GenBank/DDBJ whole genome shotgun (WGS) entry which is preliminary data.</text>
</comment>
<keyword evidence="3" id="KW-1185">Reference proteome</keyword>
<protein>
    <submittedName>
        <fullName evidence="2">Uncharacterized protein</fullName>
    </submittedName>
</protein>
<accession>A0AAV4TZC3</accession>
<dbReference type="AlphaFoldDB" id="A0AAV4TZC3"/>
<feature type="region of interest" description="Disordered" evidence="1">
    <location>
        <begin position="73"/>
        <end position="97"/>
    </location>
</feature>
<sequence>MSRIDNSTRELISDFISFSFHITRWALSCAVANSAHLSTPAIKEWTKSHPSQGRPLSPKDEINRVYTAEIANSDEDPKSPSFIKGWKKSRKRDEGKGHLGPKAFMQEFEVCRSRGYRKIVAEASKFCGQLQFLLVTLRIASFLVIVDSLRISLSRSCFYCDTLSPYTTMSRVSS</sequence>
<evidence type="ECO:0000313" key="2">
    <source>
        <dbReference type="EMBL" id="GIY50859.1"/>
    </source>
</evidence>
<proteinExistence type="predicted"/>
<reference evidence="2 3" key="1">
    <citation type="submission" date="2021-06" db="EMBL/GenBank/DDBJ databases">
        <title>Caerostris extrusa draft genome.</title>
        <authorList>
            <person name="Kono N."/>
            <person name="Arakawa K."/>
        </authorList>
    </citation>
    <scope>NUCLEOTIDE SEQUENCE [LARGE SCALE GENOMIC DNA]</scope>
</reference>
<gene>
    <name evidence="2" type="ORF">CEXT_394021</name>
</gene>
<dbReference type="Proteomes" id="UP001054945">
    <property type="component" value="Unassembled WGS sequence"/>
</dbReference>
<dbReference type="EMBL" id="BPLR01012037">
    <property type="protein sequence ID" value="GIY50859.1"/>
    <property type="molecule type" value="Genomic_DNA"/>
</dbReference>
<name>A0AAV4TZC3_CAEEX</name>
<evidence type="ECO:0000313" key="3">
    <source>
        <dbReference type="Proteomes" id="UP001054945"/>
    </source>
</evidence>